<name>N4W8T4_9BACI</name>
<keyword evidence="8" id="KW-1185">Reference proteome</keyword>
<dbReference type="PROSITE" id="PS50893">
    <property type="entry name" value="ABC_TRANSPORTER_2"/>
    <property type="match status" value="1"/>
</dbReference>
<dbReference type="GO" id="GO:0015658">
    <property type="term" value="F:branched-chain amino acid transmembrane transporter activity"/>
    <property type="evidence" value="ECO:0007669"/>
    <property type="project" value="TreeGrafter"/>
</dbReference>
<feature type="domain" description="ABC transporter" evidence="6">
    <location>
        <begin position="2"/>
        <end position="229"/>
    </location>
</feature>
<dbReference type="InterPro" id="IPR017780">
    <property type="entry name" value="ABC_transptr_urea_ATP-bd_UrtE"/>
</dbReference>
<dbReference type="InterPro" id="IPR027417">
    <property type="entry name" value="P-loop_NTPase"/>
</dbReference>
<evidence type="ECO:0000313" key="7">
    <source>
        <dbReference type="EMBL" id="ENH95619.1"/>
    </source>
</evidence>
<dbReference type="GO" id="GO:0015807">
    <property type="term" value="P:L-amino acid transport"/>
    <property type="evidence" value="ECO:0007669"/>
    <property type="project" value="TreeGrafter"/>
</dbReference>
<keyword evidence="5" id="KW-0029">Amino-acid transport</keyword>
<protein>
    <submittedName>
        <fullName evidence="7">ABC transporter ATP-binding protein</fullName>
    </submittedName>
</protein>
<dbReference type="RefSeq" id="WP_003474673.1">
    <property type="nucleotide sequence ID" value="NZ_APML01000086.1"/>
</dbReference>
<dbReference type="AlphaFoldDB" id="N4W8T4"/>
<dbReference type="InterPro" id="IPR003593">
    <property type="entry name" value="AAA+_ATPase"/>
</dbReference>
<dbReference type="PANTHER" id="PTHR43820">
    <property type="entry name" value="HIGH-AFFINITY BRANCHED-CHAIN AMINO ACID TRANSPORT ATP-BINDING PROTEIN LIVF"/>
    <property type="match status" value="1"/>
</dbReference>
<dbReference type="SUPFAM" id="SSF52540">
    <property type="entry name" value="P-loop containing nucleoside triphosphate hydrolases"/>
    <property type="match status" value="1"/>
</dbReference>
<dbReference type="SMART" id="SM00382">
    <property type="entry name" value="AAA"/>
    <property type="match status" value="1"/>
</dbReference>
<dbReference type="OrthoDB" id="9776369at2"/>
<dbReference type="Proteomes" id="UP000012283">
    <property type="component" value="Unassembled WGS sequence"/>
</dbReference>
<evidence type="ECO:0000256" key="3">
    <source>
        <dbReference type="ARBA" id="ARBA00022741"/>
    </source>
</evidence>
<evidence type="ECO:0000256" key="1">
    <source>
        <dbReference type="ARBA" id="ARBA00005417"/>
    </source>
</evidence>
<dbReference type="InterPro" id="IPR052156">
    <property type="entry name" value="BCAA_Transport_ATP-bd_LivF"/>
</dbReference>
<comment type="caution">
    <text evidence="7">The sequence shown here is derived from an EMBL/GenBank/DDBJ whole genome shotgun (WGS) entry which is preliminary data.</text>
</comment>
<dbReference type="InterPro" id="IPR003439">
    <property type="entry name" value="ABC_transporter-like_ATP-bd"/>
</dbReference>
<keyword evidence="3" id="KW-0547">Nucleotide-binding</keyword>
<dbReference type="Gene3D" id="3.40.50.300">
    <property type="entry name" value="P-loop containing nucleotide triphosphate hydrolases"/>
    <property type="match status" value="1"/>
</dbReference>
<accession>N4W8T4</accession>
<evidence type="ECO:0000313" key="8">
    <source>
        <dbReference type="Proteomes" id="UP000012283"/>
    </source>
</evidence>
<dbReference type="GO" id="GO:0016887">
    <property type="term" value="F:ATP hydrolysis activity"/>
    <property type="evidence" value="ECO:0007669"/>
    <property type="project" value="InterPro"/>
</dbReference>
<reference evidence="7 8" key="1">
    <citation type="submission" date="2013-03" db="EMBL/GenBank/DDBJ databases">
        <title>Draft genome sequence of Gracibacillus halophilus YIM-C55.5, a moderately halophilic and thermophilic organism from the Xiaochaidamu salt lake.</title>
        <authorList>
            <person name="Sugumar T."/>
            <person name="Polireddy D.R."/>
            <person name="Antony A."/>
            <person name="Madhava Y.R."/>
            <person name="Sivakumar N."/>
        </authorList>
    </citation>
    <scope>NUCLEOTIDE SEQUENCE [LARGE SCALE GENOMIC DNA]</scope>
    <source>
        <strain evidence="7 8">YIM-C55.5</strain>
    </source>
</reference>
<proteinExistence type="inferred from homology"/>
<evidence type="ECO:0000256" key="4">
    <source>
        <dbReference type="ARBA" id="ARBA00022840"/>
    </source>
</evidence>
<dbReference type="Pfam" id="PF00005">
    <property type="entry name" value="ABC_tran"/>
    <property type="match status" value="1"/>
</dbReference>
<keyword evidence="4 7" id="KW-0067">ATP-binding</keyword>
<dbReference type="NCBIfam" id="TIGR03410">
    <property type="entry name" value="urea_trans_UrtE"/>
    <property type="match status" value="1"/>
</dbReference>
<comment type="similarity">
    <text evidence="1">Belongs to the ABC transporter superfamily.</text>
</comment>
<evidence type="ECO:0000259" key="6">
    <source>
        <dbReference type="PROSITE" id="PS50893"/>
    </source>
</evidence>
<keyword evidence="2" id="KW-0813">Transport</keyword>
<organism evidence="7 8">
    <name type="scientific">Gracilibacillus halophilus YIM-C55.5</name>
    <dbReference type="NCBI Taxonomy" id="1308866"/>
    <lineage>
        <taxon>Bacteria</taxon>
        <taxon>Bacillati</taxon>
        <taxon>Bacillota</taxon>
        <taxon>Bacilli</taxon>
        <taxon>Bacillales</taxon>
        <taxon>Bacillaceae</taxon>
        <taxon>Gracilibacillus</taxon>
    </lineage>
</organism>
<evidence type="ECO:0000256" key="5">
    <source>
        <dbReference type="ARBA" id="ARBA00022970"/>
    </source>
</evidence>
<dbReference type="PATRIC" id="fig|1308866.3.peg.3045"/>
<evidence type="ECO:0000256" key="2">
    <source>
        <dbReference type="ARBA" id="ARBA00022448"/>
    </source>
</evidence>
<sequence>MLTIQELEAGYDESMVIRDINMHVDDNQVICVMGRNGVGKTTLLKTVIGILHPEHGSIQFNQTDMTTLKPSQRAKMGIGYIPQGREIFPKLTVHDNLLLGLEAGDQKTIDEKVYAYFPILKDFTKRNGGDLSGGQQQQLAIARALVSQPSFLLLDEPTEGIQPNIVQEIQDVILDIKQSSDTSMILVEQNLDFVKNVADYVYVMDHGSIVYESAVDDIEDETIYRYLSV</sequence>
<gene>
    <name evidence="7" type="ORF">J416_15137</name>
</gene>
<dbReference type="PANTHER" id="PTHR43820:SF5">
    <property type="entry name" value="HIGH-AFFINITY BRANCHED-CHAIN AMINO ACID TRANSPORT ATP-BINDING PROTEIN"/>
    <property type="match status" value="1"/>
</dbReference>
<dbReference type="eggNOG" id="COG0410">
    <property type="taxonomic scope" value="Bacteria"/>
</dbReference>
<dbReference type="STRING" id="1308866.J416_15137"/>
<dbReference type="GO" id="GO:0005524">
    <property type="term" value="F:ATP binding"/>
    <property type="evidence" value="ECO:0007669"/>
    <property type="project" value="UniProtKB-KW"/>
</dbReference>
<dbReference type="EMBL" id="APML01000086">
    <property type="protein sequence ID" value="ENH95619.1"/>
    <property type="molecule type" value="Genomic_DNA"/>
</dbReference>
<dbReference type="CDD" id="cd03224">
    <property type="entry name" value="ABC_TM1139_LivF_branched"/>
    <property type="match status" value="1"/>
</dbReference>